<dbReference type="InterPro" id="IPR027359">
    <property type="entry name" value="Volt_channel_dom_sf"/>
</dbReference>
<protein>
    <submittedName>
        <fullName evidence="11">Aste57867_5953 protein</fullName>
    </submittedName>
</protein>
<feature type="transmembrane region" description="Helical" evidence="8">
    <location>
        <begin position="686"/>
        <end position="708"/>
    </location>
</feature>
<dbReference type="GO" id="GO:0016020">
    <property type="term" value="C:membrane"/>
    <property type="evidence" value="ECO:0007669"/>
    <property type="project" value="UniProtKB-SubCell"/>
</dbReference>
<evidence type="ECO:0000256" key="5">
    <source>
        <dbReference type="ARBA" id="ARBA00022989"/>
    </source>
</evidence>
<keyword evidence="4 8" id="KW-0812">Transmembrane</keyword>
<evidence type="ECO:0000313" key="11">
    <source>
        <dbReference type="EMBL" id="VFT82970.1"/>
    </source>
</evidence>
<evidence type="ECO:0000256" key="6">
    <source>
        <dbReference type="ARBA" id="ARBA00023136"/>
    </source>
</evidence>
<dbReference type="OrthoDB" id="416585at2759"/>
<evidence type="ECO:0000313" key="12">
    <source>
        <dbReference type="Proteomes" id="UP000332933"/>
    </source>
</evidence>
<dbReference type="PANTHER" id="PTHR46988:SF4">
    <property type="entry name" value="ION TRANSPORT DOMAIN-CONTAINING PROTEIN"/>
    <property type="match status" value="1"/>
</dbReference>
<dbReference type="AlphaFoldDB" id="A0A485KHM5"/>
<reference evidence="11 12" key="1">
    <citation type="submission" date="2019-03" db="EMBL/GenBank/DDBJ databases">
        <authorList>
            <person name="Gaulin E."/>
            <person name="Dumas B."/>
        </authorList>
    </citation>
    <scope>NUCLEOTIDE SEQUENCE [LARGE SCALE GENOMIC DNA]</scope>
    <source>
        <strain evidence="11">CBS 568.67</strain>
    </source>
</reference>
<dbReference type="PANTHER" id="PTHR46988">
    <property type="entry name" value="TWO PORE CALCIUM CHANNEL PROTEIN 1"/>
    <property type="match status" value="1"/>
</dbReference>
<accession>A0A485KHM5</accession>
<dbReference type="InterPro" id="IPR002048">
    <property type="entry name" value="EF_hand_dom"/>
</dbReference>
<dbReference type="SUPFAM" id="SSF81324">
    <property type="entry name" value="Voltage-gated potassium channels"/>
    <property type="match status" value="2"/>
</dbReference>
<feature type="transmembrane region" description="Helical" evidence="8">
    <location>
        <begin position="76"/>
        <end position="97"/>
    </location>
</feature>
<comment type="subunit">
    <text evidence="3">Homodimer.</text>
</comment>
<dbReference type="EMBL" id="VJMH01002279">
    <property type="protein sequence ID" value="KAF0709363.1"/>
    <property type="molecule type" value="Genomic_DNA"/>
</dbReference>
<organism evidence="11 12">
    <name type="scientific">Aphanomyces stellatus</name>
    <dbReference type="NCBI Taxonomy" id="120398"/>
    <lineage>
        <taxon>Eukaryota</taxon>
        <taxon>Sar</taxon>
        <taxon>Stramenopiles</taxon>
        <taxon>Oomycota</taxon>
        <taxon>Saprolegniomycetes</taxon>
        <taxon>Saprolegniales</taxon>
        <taxon>Verrucalvaceae</taxon>
        <taxon>Aphanomyces</taxon>
    </lineage>
</organism>
<reference evidence="10" key="2">
    <citation type="submission" date="2019-06" db="EMBL/GenBank/DDBJ databases">
        <title>Genomics analysis of Aphanomyces spp. identifies a new class of oomycete effector associated with host adaptation.</title>
        <authorList>
            <person name="Gaulin E."/>
        </authorList>
    </citation>
    <scope>NUCLEOTIDE SEQUENCE</scope>
    <source>
        <strain evidence="10">CBS 578.67</strain>
    </source>
</reference>
<dbReference type="InterPro" id="IPR044581">
    <property type="entry name" value="TPC1_plant"/>
</dbReference>
<dbReference type="Gene3D" id="1.10.287.70">
    <property type="match status" value="2"/>
</dbReference>
<feature type="domain" description="EF-hand" evidence="9">
    <location>
        <begin position="398"/>
        <end position="433"/>
    </location>
</feature>
<evidence type="ECO:0000256" key="3">
    <source>
        <dbReference type="ARBA" id="ARBA00011738"/>
    </source>
</evidence>
<feature type="region of interest" description="Disordered" evidence="7">
    <location>
        <begin position="721"/>
        <end position="767"/>
    </location>
</feature>
<dbReference type="Pfam" id="PF00520">
    <property type="entry name" value="Ion_trans"/>
    <property type="match status" value="2"/>
</dbReference>
<feature type="transmembrane region" description="Helical" evidence="8">
    <location>
        <begin position="216"/>
        <end position="235"/>
    </location>
</feature>
<dbReference type="PROSITE" id="PS50222">
    <property type="entry name" value="EF_HAND_2"/>
    <property type="match status" value="1"/>
</dbReference>
<comment type="subcellular location">
    <subcellularLocation>
        <location evidence="1">Membrane</location>
        <topology evidence="1">Multi-pass membrane protein</topology>
    </subcellularLocation>
</comment>
<evidence type="ECO:0000313" key="10">
    <source>
        <dbReference type="EMBL" id="KAF0709363.1"/>
    </source>
</evidence>
<feature type="transmembrane region" description="Helical" evidence="8">
    <location>
        <begin position="276"/>
        <end position="297"/>
    </location>
</feature>
<dbReference type="GO" id="GO:0005509">
    <property type="term" value="F:calcium ion binding"/>
    <property type="evidence" value="ECO:0007669"/>
    <property type="project" value="InterPro"/>
</dbReference>
<keyword evidence="6 8" id="KW-0472">Membrane</keyword>
<feature type="compositionally biased region" description="Polar residues" evidence="7">
    <location>
        <begin position="723"/>
        <end position="735"/>
    </location>
</feature>
<name>A0A485KHM5_9STRA</name>
<feature type="transmembrane region" description="Helical" evidence="8">
    <location>
        <begin position="600"/>
        <end position="619"/>
    </location>
</feature>
<dbReference type="EMBL" id="CAADRA010002281">
    <property type="protein sequence ID" value="VFT82970.1"/>
    <property type="molecule type" value="Genomic_DNA"/>
</dbReference>
<dbReference type="Proteomes" id="UP000332933">
    <property type="component" value="Unassembled WGS sequence"/>
</dbReference>
<feature type="transmembrane region" description="Helical" evidence="8">
    <location>
        <begin position="117"/>
        <end position="136"/>
    </location>
</feature>
<proteinExistence type="inferred from homology"/>
<dbReference type="GO" id="GO:0005245">
    <property type="term" value="F:voltage-gated calcium channel activity"/>
    <property type="evidence" value="ECO:0007669"/>
    <property type="project" value="InterPro"/>
</dbReference>
<evidence type="ECO:0000256" key="4">
    <source>
        <dbReference type="ARBA" id="ARBA00022692"/>
    </source>
</evidence>
<sequence length="787" mass="89617">MSRDPLSSPHRFMAVNMVPEQDPMLDLSDEDNRKVIQASWLVEDAFRGFSRLHPQPTVQAARLYKLYHRFQWFRRLTVLVLLFISYTETPFWCRGAWPSPCGDDADPMTPLTSGMLWLTPLQAYAIEVTCLVLSLLNDLILYHSLKSVYFARLDRLFILLVVLVQLLNATFQYVFTWTICAQLSPFFRLSIFLATYRTLRSTYVKMVQVLAEVHNILALLGIYLAFFAWIATILFQDTDEETIMPTFLDSVWQLLITLTTANFPDVMMPAYTSSRAYAIFFIVFVLFGLFFLLNLILAQVFSNFQQVAQAEAAQIDATRRTLLLQAFELLVTVQKTAVETPKRESSVRWHHATSSTTGLASPPSSSHGHQPQHDWIDLELTVCLFEELNHLHVASTRMKRKHMLELFHQLDSNQSGAIEVENFFDMCDVMGQYVKTYRKAPSEVDRFWPLLARRPAYQRLCHVVEHTNFETAVDALLVINGLVVVVEMSQRSLFRVSSAWEWIHTTFSALYVVELLLKVTTRGIRDYVHYGRNRFDAVITIASISVDIYAYIPNSYNDHTFVKLLMMVRMLRLLRLLTSIERFRVVLATAWAMVPIGKNLLLVMFCNMNIFALVGLQLFGGKISPGRLRTDPLFVNSSYAAAAGYAANNFNDVPSGMVTLFELLVVNNWYVIVDGHVLVTSVWARVFFVAFWLGGVLLTLNLIIASILDAFSREYVAARNENKQATPGTTDSSVVTPCHSPGTMPPSALEQQAARSPSRRPRMDASQRNLILQQLEDKADEEIASRG</sequence>
<evidence type="ECO:0000259" key="9">
    <source>
        <dbReference type="PROSITE" id="PS50222"/>
    </source>
</evidence>
<keyword evidence="5 8" id="KW-1133">Transmembrane helix</keyword>
<evidence type="ECO:0000256" key="1">
    <source>
        <dbReference type="ARBA" id="ARBA00004141"/>
    </source>
</evidence>
<comment type="similarity">
    <text evidence="2">Belongs to the calcium channel alpha-1 subunit (TC 1.A.1.11) family. Two pore calcium channel subfamily.</text>
</comment>
<keyword evidence="12" id="KW-1185">Reference proteome</keyword>
<evidence type="ECO:0000256" key="2">
    <source>
        <dbReference type="ARBA" id="ARBA00009286"/>
    </source>
</evidence>
<gene>
    <name evidence="11" type="primary">Aste57867_5953</name>
    <name evidence="10" type="ORF">As57867_005939</name>
    <name evidence="11" type="ORF">ASTE57867_5953</name>
</gene>
<feature type="region of interest" description="Disordered" evidence="7">
    <location>
        <begin position="342"/>
        <end position="371"/>
    </location>
</feature>
<evidence type="ECO:0000256" key="7">
    <source>
        <dbReference type="SAM" id="MobiDB-lite"/>
    </source>
</evidence>
<evidence type="ECO:0000256" key="8">
    <source>
        <dbReference type="SAM" id="Phobius"/>
    </source>
</evidence>
<dbReference type="InterPro" id="IPR005821">
    <property type="entry name" value="Ion_trans_dom"/>
</dbReference>
<dbReference type="Gene3D" id="1.20.120.350">
    <property type="entry name" value="Voltage-gated potassium channels. Chain C"/>
    <property type="match status" value="1"/>
</dbReference>